<dbReference type="RefSeq" id="WP_013334882.1">
    <property type="nucleotide sequence ID" value="NC_014534.1"/>
</dbReference>
<organism evidence="1 2">
    <name type="scientific">Gloeothece verrucosa (strain PCC 7822)</name>
    <name type="common">Cyanothece sp. (strain PCC 7822)</name>
    <dbReference type="NCBI Taxonomy" id="497965"/>
    <lineage>
        <taxon>Bacteria</taxon>
        <taxon>Bacillati</taxon>
        <taxon>Cyanobacteriota</taxon>
        <taxon>Cyanophyceae</taxon>
        <taxon>Oscillatoriophycideae</taxon>
        <taxon>Chroococcales</taxon>
        <taxon>Aphanothecaceae</taxon>
        <taxon>Gloeothece</taxon>
        <taxon>Gloeothece verrucosa</taxon>
    </lineage>
</organism>
<accession>E0UMF4</accession>
<geneLocation type="plasmid" evidence="1 2">
    <name>Cy782202</name>
</geneLocation>
<dbReference type="AlphaFoldDB" id="E0UMF4"/>
<dbReference type="Proteomes" id="UP000008206">
    <property type="component" value="Plasmid Cy782202"/>
</dbReference>
<evidence type="ECO:0000313" key="1">
    <source>
        <dbReference type="EMBL" id="ADN18134.1"/>
    </source>
</evidence>
<protein>
    <submittedName>
        <fullName evidence="1">Uncharacterized protein</fullName>
    </submittedName>
</protein>
<sequence length="136" mass="15092">MQIDIHGQTINLPDELTDEQIRAAFAPYYPEIATAELKRDGQTVKVIKRAGTKGSNLSVAKALFTASPYINPALLLSLKIRNAEMAGLLSLETLLALQDEINLAISDSREAEEMMRRMKNNLISSRPISDNFSNFI</sequence>
<keyword evidence="2" id="KW-1185">Reference proteome</keyword>
<dbReference type="KEGG" id="cyj:Cyan7822_6343"/>
<keyword evidence="1" id="KW-0614">Plasmid</keyword>
<gene>
    <name evidence="1" type="ordered locus">Cyan7822_6343</name>
</gene>
<dbReference type="EMBL" id="CP002200">
    <property type="protein sequence ID" value="ADN18134.1"/>
    <property type="molecule type" value="Genomic_DNA"/>
</dbReference>
<dbReference type="HOGENOM" id="CLU_149887_0_0_3"/>
<dbReference type="OrthoDB" id="464394at2"/>
<proteinExistence type="predicted"/>
<evidence type="ECO:0000313" key="2">
    <source>
        <dbReference type="Proteomes" id="UP000008206"/>
    </source>
</evidence>
<name>E0UMF4_GLOV7</name>
<reference evidence="2" key="1">
    <citation type="journal article" date="2011" name="MBio">
        <title>Novel metabolic attributes of the genus Cyanothece, comprising a group of unicellular nitrogen-fixing Cyanobacteria.</title>
        <authorList>
            <person name="Bandyopadhyay A."/>
            <person name="Elvitigala T."/>
            <person name="Welsh E."/>
            <person name="Stockel J."/>
            <person name="Liberton M."/>
            <person name="Min H."/>
            <person name="Sherman L.A."/>
            <person name="Pakrasi H.B."/>
        </authorList>
    </citation>
    <scope>NUCLEOTIDE SEQUENCE [LARGE SCALE GENOMIC DNA]</scope>
    <source>
        <strain evidence="2">PCC 7822</strain>
        <plasmid evidence="2">Cy782202</plasmid>
    </source>
</reference>